<comment type="caution">
    <text evidence="1">The sequence shown here is derived from an EMBL/GenBank/DDBJ whole genome shotgun (WGS) entry which is preliminary data.</text>
</comment>
<protein>
    <submittedName>
        <fullName evidence="1">Uncharacterized protein</fullName>
    </submittedName>
</protein>
<gene>
    <name evidence="1" type="ORF">GIW73_23870</name>
</gene>
<evidence type="ECO:0000313" key="1">
    <source>
        <dbReference type="EMBL" id="MCF5065980.1"/>
    </source>
</evidence>
<dbReference type="AlphaFoldDB" id="A0A9Q3ZWY8"/>
<sequence length="46" mass="4970">MIEKTPGATIEITIGDIGSTPKRVTAPINSQPKKFGKANMAHFDWA</sequence>
<reference evidence="1" key="1">
    <citation type="submission" date="2019-11" db="EMBL/GenBank/DDBJ databases">
        <title>Epiphytic Pseudomonas syringae from cherry orchards.</title>
        <authorList>
            <person name="Hulin M.T."/>
        </authorList>
    </citation>
    <scope>NUCLEOTIDE SEQUENCE</scope>
    <source>
        <strain evidence="1">PA-6-9A</strain>
    </source>
</reference>
<accession>A0A9Q3ZWY8</accession>
<dbReference type="EMBL" id="WKEU01000158">
    <property type="protein sequence ID" value="MCF5065980.1"/>
    <property type="molecule type" value="Genomic_DNA"/>
</dbReference>
<name>A0A9Q3ZWY8_PSESX</name>
<dbReference type="Proteomes" id="UP000814207">
    <property type="component" value="Unassembled WGS sequence"/>
</dbReference>
<organism evidence="1 2">
    <name type="scientific">Pseudomonas syringae</name>
    <dbReference type="NCBI Taxonomy" id="317"/>
    <lineage>
        <taxon>Bacteria</taxon>
        <taxon>Pseudomonadati</taxon>
        <taxon>Pseudomonadota</taxon>
        <taxon>Gammaproteobacteria</taxon>
        <taxon>Pseudomonadales</taxon>
        <taxon>Pseudomonadaceae</taxon>
        <taxon>Pseudomonas</taxon>
    </lineage>
</organism>
<evidence type="ECO:0000313" key="2">
    <source>
        <dbReference type="Proteomes" id="UP000814207"/>
    </source>
</evidence>
<proteinExistence type="predicted"/>